<feature type="domain" description="RNA-dependent RNA polymerase 6-like RNA-binding" evidence="1">
    <location>
        <begin position="14"/>
        <end position="111"/>
    </location>
</feature>
<evidence type="ECO:0000259" key="2">
    <source>
        <dbReference type="Pfam" id="PF24577"/>
    </source>
</evidence>
<proteinExistence type="predicted"/>
<reference evidence="3 4" key="1">
    <citation type="submission" date="2020-10" db="EMBL/GenBank/DDBJ databases">
        <title>The Coptis chinensis genome and diversification of protoberbering-type alkaloids.</title>
        <authorList>
            <person name="Wang B."/>
            <person name="Shu S."/>
            <person name="Song C."/>
            <person name="Liu Y."/>
        </authorList>
    </citation>
    <scope>NUCLEOTIDE SEQUENCE [LARGE SCALE GENOMIC DNA]</scope>
    <source>
        <strain evidence="3">HL-2020</strain>
        <tissue evidence="3">Leaf</tissue>
    </source>
</reference>
<organism evidence="3 4">
    <name type="scientific">Coptis chinensis</name>
    <dbReference type="NCBI Taxonomy" id="261450"/>
    <lineage>
        <taxon>Eukaryota</taxon>
        <taxon>Viridiplantae</taxon>
        <taxon>Streptophyta</taxon>
        <taxon>Embryophyta</taxon>
        <taxon>Tracheophyta</taxon>
        <taxon>Spermatophyta</taxon>
        <taxon>Magnoliopsida</taxon>
        <taxon>Ranunculales</taxon>
        <taxon>Ranunculaceae</taxon>
        <taxon>Coptidoideae</taxon>
        <taxon>Coptis</taxon>
    </lineage>
</organism>
<evidence type="ECO:0000313" key="3">
    <source>
        <dbReference type="EMBL" id="KAF9613493.1"/>
    </source>
</evidence>
<dbReference type="Proteomes" id="UP000631114">
    <property type="component" value="Unassembled WGS sequence"/>
</dbReference>
<dbReference type="AlphaFoldDB" id="A0A835LYZ0"/>
<dbReference type="OrthoDB" id="1717667at2759"/>
<accession>A0A835LYZ0</accession>
<dbReference type="Pfam" id="PF24577">
    <property type="entry name" value="RDR6_2nd"/>
    <property type="match status" value="1"/>
</dbReference>
<sequence>MRSLGTEGRKKIVITQGSIHGFNERVNAEELTNFLANEMGVVLRCRLKTSWTPRESYPNFNVTDTESIQRADDYEKVAPHSFVHFASFEATTTTLKAGGRSELVFNKKPLVLNLGPGNSLQRTTYLCKLSDVGVEIGTPVGRDEFLIGWQGPKTGVDFLVDLFDGTCKFLFTRETAFSFKGTTKLAVIKCNFKVEFLVRDITDIKRYNDMSSLVVLFHLDSSPHLFYRTAEDDDVYEPSRPFVLLNEDDPWIRTTDFTLGGVIGLCNSYRICMSPCFGVILEKTLNYLKQLAI</sequence>
<dbReference type="InterPro" id="IPR057298">
    <property type="entry name" value="RDR6-like_RBD"/>
</dbReference>
<dbReference type="InterPro" id="IPR057297">
    <property type="entry name" value="RDR6-like_2nd"/>
</dbReference>
<dbReference type="EMBL" id="JADFTS010000003">
    <property type="protein sequence ID" value="KAF9613493.1"/>
    <property type="molecule type" value="Genomic_DNA"/>
</dbReference>
<keyword evidence="4" id="KW-1185">Reference proteome</keyword>
<protein>
    <submittedName>
        <fullName evidence="3">Uncharacterized protein</fullName>
    </submittedName>
</protein>
<name>A0A835LYZ0_9MAGN</name>
<comment type="caution">
    <text evidence="3">The sequence shown here is derived from an EMBL/GenBank/DDBJ whole genome shotgun (WGS) entry which is preliminary data.</text>
</comment>
<evidence type="ECO:0000259" key="1">
    <source>
        <dbReference type="Pfam" id="PF24572"/>
    </source>
</evidence>
<evidence type="ECO:0000313" key="4">
    <source>
        <dbReference type="Proteomes" id="UP000631114"/>
    </source>
</evidence>
<gene>
    <name evidence="3" type="ORF">IFM89_008340</name>
</gene>
<dbReference type="Pfam" id="PF24572">
    <property type="entry name" value="RBD_RDR6"/>
    <property type="match status" value="1"/>
</dbReference>
<feature type="domain" description="RNA-dependent RNA polymerase 6-like second" evidence="2">
    <location>
        <begin position="128"/>
        <end position="291"/>
    </location>
</feature>